<evidence type="ECO:0000313" key="2">
    <source>
        <dbReference type="EMBL" id="MDQ0517256.1"/>
    </source>
</evidence>
<dbReference type="InterPro" id="IPR021834">
    <property type="entry name" value="DUF3426"/>
</dbReference>
<feature type="region of interest" description="Disordered" evidence="1">
    <location>
        <begin position="127"/>
        <end position="158"/>
    </location>
</feature>
<evidence type="ECO:0000256" key="1">
    <source>
        <dbReference type="SAM" id="MobiDB-lite"/>
    </source>
</evidence>
<dbReference type="Pfam" id="PF11906">
    <property type="entry name" value="DUF3426"/>
    <property type="match status" value="1"/>
</dbReference>
<keyword evidence="3" id="KW-1185">Reference proteome</keyword>
<dbReference type="EMBL" id="JAUSWJ010000001">
    <property type="protein sequence ID" value="MDQ0517256.1"/>
    <property type="molecule type" value="Genomic_DNA"/>
</dbReference>
<dbReference type="RefSeq" id="WP_266278574.1">
    <property type="nucleotide sequence ID" value="NZ_JAPKNF010000001.1"/>
</dbReference>
<evidence type="ECO:0008006" key="4">
    <source>
        <dbReference type="Google" id="ProtNLM"/>
    </source>
</evidence>
<evidence type="ECO:0000313" key="3">
    <source>
        <dbReference type="Proteomes" id="UP001223743"/>
    </source>
</evidence>
<comment type="caution">
    <text evidence="2">The sequence shown here is derived from an EMBL/GenBank/DDBJ whole genome shotgun (WGS) entry which is preliminary data.</text>
</comment>
<dbReference type="InterPro" id="IPR047676">
    <property type="entry name" value="FxLYD_dom"/>
</dbReference>
<dbReference type="NCBIfam" id="NF038353">
    <property type="entry name" value="FxLYD_dom"/>
    <property type="match status" value="1"/>
</dbReference>
<name>A0ABU0M8F6_9HYPH</name>
<accession>A0ABU0M8F6</accession>
<sequence length="158" mass="16146">MSARGAAGEKAGQRRSAVPTLLSLALLVIVVAVAVLGRTALVGAAPGLARLYAAVGVPVNVVGLDLVDIYPSRDVEGGAPGLVVEGTIVNVTSRKVDVPSLRLTLLDASGERVGGWQAEPTLTRLAPGESQKFRTRLASPPDQARKVSVSFASPGTKG</sequence>
<dbReference type="Proteomes" id="UP001223743">
    <property type="component" value="Unassembled WGS sequence"/>
</dbReference>
<proteinExistence type="predicted"/>
<reference evidence="2 3" key="1">
    <citation type="submission" date="2023-07" db="EMBL/GenBank/DDBJ databases">
        <title>Genomic Encyclopedia of Type Strains, Phase IV (KMG-IV): sequencing the most valuable type-strain genomes for metagenomic binning, comparative biology and taxonomic classification.</title>
        <authorList>
            <person name="Goeker M."/>
        </authorList>
    </citation>
    <scope>NUCLEOTIDE SEQUENCE [LARGE SCALE GENOMIC DNA]</scope>
    <source>
        <strain evidence="2 3">B1-1</strain>
    </source>
</reference>
<protein>
    <recommendedName>
        <fullName evidence="4">DUF3426 domain-containing protein</fullName>
    </recommendedName>
</protein>
<organism evidence="2 3">
    <name type="scientific">Kaistia geumhonensis</name>
    <dbReference type="NCBI Taxonomy" id="410839"/>
    <lineage>
        <taxon>Bacteria</taxon>
        <taxon>Pseudomonadati</taxon>
        <taxon>Pseudomonadota</taxon>
        <taxon>Alphaproteobacteria</taxon>
        <taxon>Hyphomicrobiales</taxon>
        <taxon>Kaistiaceae</taxon>
        <taxon>Kaistia</taxon>
    </lineage>
</organism>
<gene>
    <name evidence="2" type="ORF">QO015_002869</name>
</gene>